<keyword evidence="4" id="KW-1185">Reference proteome</keyword>
<protein>
    <recommendedName>
        <fullName evidence="2">Dystroglycan-type cadherin-like domain-containing protein</fullName>
    </recommendedName>
</protein>
<feature type="region of interest" description="Disordered" evidence="1">
    <location>
        <begin position="130"/>
        <end position="179"/>
    </location>
</feature>
<dbReference type="SUPFAM" id="SSF49313">
    <property type="entry name" value="Cadherin-like"/>
    <property type="match status" value="1"/>
</dbReference>
<dbReference type="Pfam" id="PF05345">
    <property type="entry name" value="He_PIG"/>
    <property type="match status" value="1"/>
</dbReference>
<name>A0ABN6TG20_9BURK</name>
<evidence type="ECO:0000313" key="4">
    <source>
        <dbReference type="Proteomes" id="UP001163336"/>
    </source>
</evidence>
<reference evidence="3" key="1">
    <citation type="submission" date="2022-11" db="EMBL/GenBank/DDBJ databases">
        <title>Isolation and characterization of PLA-degrading bacterium Massilia sp. from Antarctic soil.</title>
        <authorList>
            <person name="Sato K."/>
            <person name="Gomez-Fuentes C."/>
            <person name="Ahmad S.A."/>
            <person name="Zulkharnain A."/>
        </authorList>
    </citation>
    <scope>NUCLEOTIDE SEQUENCE</scope>
    <source>
        <strain evidence="3">N-3</strain>
    </source>
</reference>
<dbReference type="InterPro" id="IPR006644">
    <property type="entry name" value="Cadg"/>
</dbReference>
<evidence type="ECO:0000256" key="1">
    <source>
        <dbReference type="SAM" id="MobiDB-lite"/>
    </source>
</evidence>
<dbReference type="InterPro" id="IPR015919">
    <property type="entry name" value="Cadherin-like_sf"/>
</dbReference>
<sequence length="261" mass="28203">MAEHFDYTGSDGFASLLSSLDITIAGTNDAPILAKALADMHVNFNKAFWFQLPAGSFVDVDQGGTLVYSATLADGSALPSWLKFDGATGTFSGTAPKQVTSFDVRLSATDKASGAGANLSVSDVFKLHVNHGNNGGGNGVDVAPNGQQTDKDSPPVDNPWVPAGQPEGQRQDADGAGARERLPVWRRRWRPCPAGRRAWRPWRGAVHRLIEDRRRGTKKGTFALARTSLSSCRMRGGRAARLLQTGIGRLLFRSRKPRMMR</sequence>
<accession>A0ABN6TG20</accession>
<dbReference type="Gene3D" id="2.60.40.10">
    <property type="entry name" value="Immunoglobulins"/>
    <property type="match status" value="1"/>
</dbReference>
<dbReference type="Proteomes" id="UP001163336">
    <property type="component" value="Chromosome"/>
</dbReference>
<evidence type="ECO:0000313" key="3">
    <source>
        <dbReference type="EMBL" id="BDT58894.1"/>
    </source>
</evidence>
<evidence type="ECO:0000259" key="2">
    <source>
        <dbReference type="SMART" id="SM00736"/>
    </source>
</evidence>
<gene>
    <name evidence="3" type="ORF">MasN3_23880</name>
</gene>
<dbReference type="InterPro" id="IPR013783">
    <property type="entry name" value="Ig-like_fold"/>
</dbReference>
<organism evidence="3 4">
    <name type="scientific">Massilia varians</name>
    <dbReference type="NCBI Taxonomy" id="457921"/>
    <lineage>
        <taxon>Bacteria</taxon>
        <taxon>Pseudomonadati</taxon>
        <taxon>Pseudomonadota</taxon>
        <taxon>Betaproteobacteria</taxon>
        <taxon>Burkholderiales</taxon>
        <taxon>Oxalobacteraceae</taxon>
        <taxon>Telluria group</taxon>
        <taxon>Massilia</taxon>
    </lineage>
</organism>
<dbReference type="SMART" id="SM00736">
    <property type="entry name" value="CADG"/>
    <property type="match status" value="1"/>
</dbReference>
<dbReference type="EMBL" id="AP026966">
    <property type="protein sequence ID" value="BDT58894.1"/>
    <property type="molecule type" value="Genomic_DNA"/>
</dbReference>
<dbReference type="RefSeq" id="WP_281914350.1">
    <property type="nucleotide sequence ID" value="NZ_AP026966.1"/>
</dbReference>
<feature type="domain" description="Dystroglycan-type cadherin-like" evidence="2">
    <location>
        <begin position="32"/>
        <end position="136"/>
    </location>
</feature>
<proteinExistence type="predicted"/>
<feature type="compositionally biased region" description="Basic and acidic residues" evidence="1">
    <location>
        <begin position="169"/>
        <end position="179"/>
    </location>
</feature>